<dbReference type="EMBL" id="PUIB01000028">
    <property type="protein sequence ID" value="PQO27138.1"/>
    <property type="molecule type" value="Genomic_DNA"/>
</dbReference>
<dbReference type="Proteomes" id="UP000239388">
    <property type="component" value="Unassembled WGS sequence"/>
</dbReference>
<dbReference type="RefSeq" id="WP_105359736.1">
    <property type="nucleotide sequence ID" value="NZ_PUIB01000028.1"/>
</dbReference>
<gene>
    <name evidence="3" type="ORF">C5Y98_28230</name>
</gene>
<comment type="caution">
    <text evidence="3">The sequence shown here is derived from an EMBL/GenBank/DDBJ whole genome shotgun (WGS) entry which is preliminary data.</text>
</comment>
<sequence>MITSSGIVHAQTWTTPDGFLSVTPPNPETFVAVPSPPEPFLGLWVSGDEATRLGVMKTEIPIHIKIKQSSAEEGLAEEIGGKVTRLPTKQVAGYEVWQMKAKGASAEITQAIVRHDGTIYKIMAATVGQNPDEQTIDQFIGSLVISQPARTVPPGTATSPGESNADLDGGLDSHNLSKSIGGFAALLGIGLLIYFVTRGKNK</sequence>
<accession>A0A2S8F4Q5</accession>
<evidence type="ECO:0000313" key="3">
    <source>
        <dbReference type="EMBL" id="PQO27138.1"/>
    </source>
</evidence>
<reference evidence="3 4" key="1">
    <citation type="submission" date="2018-02" db="EMBL/GenBank/DDBJ databases">
        <title>Comparative genomes isolates from brazilian mangrove.</title>
        <authorList>
            <person name="Araujo J.E."/>
            <person name="Taketani R.G."/>
            <person name="Silva M.C.P."/>
            <person name="Loureco M.V."/>
            <person name="Andreote F.D."/>
        </authorList>
    </citation>
    <scope>NUCLEOTIDE SEQUENCE [LARGE SCALE GENOMIC DNA]</scope>
    <source>
        <strain evidence="3 4">NAP PRIS-MGV</strain>
    </source>
</reference>
<evidence type="ECO:0000313" key="4">
    <source>
        <dbReference type="Proteomes" id="UP000239388"/>
    </source>
</evidence>
<proteinExistence type="predicted"/>
<keyword evidence="2" id="KW-0472">Membrane</keyword>
<keyword evidence="2" id="KW-0812">Transmembrane</keyword>
<evidence type="ECO:0000256" key="1">
    <source>
        <dbReference type="SAM" id="MobiDB-lite"/>
    </source>
</evidence>
<feature type="region of interest" description="Disordered" evidence="1">
    <location>
        <begin position="150"/>
        <end position="170"/>
    </location>
</feature>
<organism evidence="3 4">
    <name type="scientific">Blastopirellula marina</name>
    <dbReference type="NCBI Taxonomy" id="124"/>
    <lineage>
        <taxon>Bacteria</taxon>
        <taxon>Pseudomonadati</taxon>
        <taxon>Planctomycetota</taxon>
        <taxon>Planctomycetia</taxon>
        <taxon>Pirellulales</taxon>
        <taxon>Pirellulaceae</taxon>
        <taxon>Blastopirellula</taxon>
    </lineage>
</organism>
<evidence type="ECO:0000256" key="2">
    <source>
        <dbReference type="SAM" id="Phobius"/>
    </source>
</evidence>
<dbReference type="AlphaFoldDB" id="A0A2S8F4Q5"/>
<name>A0A2S8F4Q5_9BACT</name>
<keyword evidence="2" id="KW-1133">Transmembrane helix</keyword>
<feature type="transmembrane region" description="Helical" evidence="2">
    <location>
        <begin position="180"/>
        <end position="197"/>
    </location>
</feature>
<protein>
    <submittedName>
        <fullName evidence="3">Uncharacterized protein</fullName>
    </submittedName>
</protein>